<accession>A0ABQ8IJF2</accession>
<keyword evidence="2" id="KW-1015">Disulfide bond</keyword>
<keyword evidence="3" id="KW-0325">Glycoprotein</keyword>
<feature type="signal peptide" evidence="6">
    <location>
        <begin position="1"/>
        <end position="28"/>
    </location>
</feature>
<dbReference type="Gene3D" id="1.10.510.10">
    <property type="entry name" value="Transferase(Phosphotransferase) domain 1"/>
    <property type="match status" value="1"/>
</dbReference>
<evidence type="ECO:0000256" key="5">
    <source>
        <dbReference type="SAM" id="Phobius"/>
    </source>
</evidence>
<comment type="caution">
    <text evidence="9">The sequence shown here is derived from an EMBL/GenBank/DDBJ whole genome shotgun (WGS) entry which is preliminary data.</text>
</comment>
<keyword evidence="1 6" id="KW-0732">Signal</keyword>
<dbReference type="SUPFAM" id="SSF57414">
    <property type="entry name" value="Hairpin loop containing domain-like"/>
    <property type="match status" value="1"/>
</dbReference>
<dbReference type="InterPro" id="IPR003609">
    <property type="entry name" value="Pan_app"/>
</dbReference>
<dbReference type="Pfam" id="PF08276">
    <property type="entry name" value="PAN_2"/>
    <property type="match status" value="1"/>
</dbReference>
<dbReference type="PROSITE" id="PS50927">
    <property type="entry name" value="BULB_LECTIN"/>
    <property type="match status" value="1"/>
</dbReference>
<evidence type="ECO:0000256" key="2">
    <source>
        <dbReference type="ARBA" id="ARBA00023157"/>
    </source>
</evidence>
<dbReference type="PANTHER" id="PTHR32444">
    <property type="entry name" value="BULB-TYPE LECTIN DOMAIN-CONTAINING PROTEIN"/>
    <property type="match status" value="1"/>
</dbReference>
<dbReference type="SUPFAM" id="SSF51110">
    <property type="entry name" value="alpha-D-mannose-specific plant lectins"/>
    <property type="match status" value="1"/>
</dbReference>
<feature type="compositionally biased region" description="Low complexity" evidence="4">
    <location>
        <begin position="585"/>
        <end position="601"/>
    </location>
</feature>
<evidence type="ECO:0000259" key="7">
    <source>
        <dbReference type="PROSITE" id="PS50927"/>
    </source>
</evidence>
<feature type="compositionally biased region" description="Polar residues" evidence="4">
    <location>
        <begin position="575"/>
        <end position="584"/>
    </location>
</feature>
<keyword evidence="10" id="KW-1185">Reference proteome</keyword>
<feature type="domain" description="Bulb-type lectin" evidence="7">
    <location>
        <begin position="29"/>
        <end position="151"/>
    </location>
</feature>
<dbReference type="Pfam" id="PF00954">
    <property type="entry name" value="S_locus_glycop"/>
    <property type="match status" value="1"/>
</dbReference>
<feature type="region of interest" description="Disordered" evidence="4">
    <location>
        <begin position="575"/>
        <end position="601"/>
    </location>
</feature>
<gene>
    <name evidence="9" type="ORF">JRO89_XS01G0158500</name>
</gene>
<feature type="domain" description="Apple" evidence="8">
    <location>
        <begin position="345"/>
        <end position="429"/>
    </location>
</feature>
<dbReference type="CDD" id="cd01098">
    <property type="entry name" value="PAN_AP_plant"/>
    <property type="match status" value="1"/>
</dbReference>
<dbReference type="InterPro" id="IPR001480">
    <property type="entry name" value="Bulb-type_lectin_dom"/>
</dbReference>
<dbReference type="PANTHER" id="PTHR32444:SF247">
    <property type="entry name" value="OS01G0958200 PROTEIN"/>
    <property type="match status" value="1"/>
</dbReference>
<evidence type="ECO:0000256" key="1">
    <source>
        <dbReference type="ARBA" id="ARBA00022729"/>
    </source>
</evidence>
<evidence type="ECO:0000259" key="8">
    <source>
        <dbReference type="PROSITE" id="PS50948"/>
    </source>
</evidence>
<evidence type="ECO:0000256" key="3">
    <source>
        <dbReference type="ARBA" id="ARBA00023180"/>
    </source>
</evidence>
<evidence type="ECO:0000256" key="4">
    <source>
        <dbReference type="SAM" id="MobiDB-lite"/>
    </source>
</evidence>
<keyword evidence="5" id="KW-0812">Transmembrane</keyword>
<dbReference type="Gene3D" id="2.90.10.10">
    <property type="entry name" value="Bulb-type lectin domain"/>
    <property type="match status" value="1"/>
</dbReference>
<evidence type="ECO:0000313" key="9">
    <source>
        <dbReference type="EMBL" id="KAH7576831.1"/>
    </source>
</evidence>
<dbReference type="InterPro" id="IPR036426">
    <property type="entry name" value="Bulb-type_lectin_dom_sf"/>
</dbReference>
<protein>
    <submittedName>
        <fullName evidence="9">Uncharacterized protein</fullName>
    </submittedName>
</protein>
<reference evidence="9 10" key="1">
    <citation type="submission" date="2021-02" db="EMBL/GenBank/DDBJ databases">
        <title>Plant Genome Project.</title>
        <authorList>
            <person name="Zhang R.-G."/>
        </authorList>
    </citation>
    <scope>NUCLEOTIDE SEQUENCE [LARGE SCALE GENOMIC DNA]</scope>
    <source>
        <tissue evidence="9">Leaves</tissue>
    </source>
</reference>
<evidence type="ECO:0000313" key="10">
    <source>
        <dbReference type="Proteomes" id="UP000827721"/>
    </source>
</evidence>
<name>A0ABQ8IJF2_9ROSI</name>
<dbReference type="Proteomes" id="UP000827721">
    <property type="component" value="Unassembled WGS sequence"/>
</dbReference>
<proteinExistence type="predicted"/>
<dbReference type="InterPro" id="IPR011009">
    <property type="entry name" value="Kinase-like_dom_sf"/>
</dbReference>
<feature type="chain" id="PRO_5046932767" evidence="6">
    <location>
        <begin position="29"/>
        <end position="601"/>
    </location>
</feature>
<dbReference type="SMART" id="SM00473">
    <property type="entry name" value="PAN_AP"/>
    <property type="match status" value="1"/>
</dbReference>
<feature type="transmembrane region" description="Helical" evidence="5">
    <location>
        <begin position="442"/>
        <end position="465"/>
    </location>
</feature>
<dbReference type="SUPFAM" id="SSF56112">
    <property type="entry name" value="Protein kinase-like (PK-like)"/>
    <property type="match status" value="1"/>
</dbReference>
<dbReference type="SMART" id="SM00108">
    <property type="entry name" value="B_lectin"/>
    <property type="match status" value="1"/>
</dbReference>
<dbReference type="InterPro" id="IPR000858">
    <property type="entry name" value="S_locus_glycoprot_dom"/>
</dbReference>
<dbReference type="CDD" id="cd00028">
    <property type="entry name" value="B_lectin"/>
    <property type="match status" value="1"/>
</dbReference>
<dbReference type="PROSITE" id="PS50948">
    <property type="entry name" value="PAN"/>
    <property type="match status" value="1"/>
</dbReference>
<organism evidence="9 10">
    <name type="scientific">Xanthoceras sorbifolium</name>
    <dbReference type="NCBI Taxonomy" id="99658"/>
    <lineage>
        <taxon>Eukaryota</taxon>
        <taxon>Viridiplantae</taxon>
        <taxon>Streptophyta</taxon>
        <taxon>Embryophyta</taxon>
        <taxon>Tracheophyta</taxon>
        <taxon>Spermatophyta</taxon>
        <taxon>Magnoliopsida</taxon>
        <taxon>eudicotyledons</taxon>
        <taxon>Gunneridae</taxon>
        <taxon>Pentapetalae</taxon>
        <taxon>rosids</taxon>
        <taxon>malvids</taxon>
        <taxon>Sapindales</taxon>
        <taxon>Sapindaceae</taxon>
        <taxon>Xanthoceroideae</taxon>
        <taxon>Xanthoceras</taxon>
    </lineage>
</organism>
<keyword evidence="5" id="KW-0472">Membrane</keyword>
<evidence type="ECO:0000256" key="6">
    <source>
        <dbReference type="SAM" id="SignalP"/>
    </source>
</evidence>
<dbReference type="Pfam" id="PF01453">
    <property type="entry name" value="B_lectin"/>
    <property type="match status" value="1"/>
</dbReference>
<sequence>MDIKNNPWWFMFLLLFICFSLNSHVSNGADTISANQSLSGDLTIVSAGGVFVLGFFKPGNSSNYYIGMWYQKVRVDNVVWVANRDKPISDKYSSELRIADGNLVLFDESKTQIWSTNVSSATSSSVEAVLLDAGNLVLRERSNNLTELLWQSFDHPAHTWLPGMKIGLNKRTNENQLLTSWKNKEDPAPGLFSLELDPTKGANQYIILWNRSERFWRSGPWDGKIFSWVPEMRGNYIYNFSYVNNENESYFTYNVTDATVSRFIMDVNGQVKQMHWLDGPKSWFLFWAQPRKQCEVYALCGAFGLCNEDTQPFCVCMQHFKPKSELHWNLEDYAGGCERKTQLQCGNNSLSREKSDRFLESPNMVLPKHPQSVAVGSIEECETACFNNCTCNAYAYENNECSIWIGDLLSLQQLAQGDTDGKTIYIKLAASEFSSSKDNKGMVIGAVVGSMAFVVLLGLVLFVYLRRRKRTINTTKAVEVKFFPTLAANRIAEDVDLLSLLDPKLEGNADVEELSRICKLACWCIQDDESHRPSMGQVVQILEGIVDVTKPPIPRSLQLFVDNQERIIFFTESSSGHSSQTRSNTSAASSQVKSTTSSASS</sequence>
<dbReference type="EMBL" id="JAFEMO010000001">
    <property type="protein sequence ID" value="KAH7576831.1"/>
    <property type="molecule type" value="Genomic_DNA"/>
</dbReference>
<keyword evidence="5" id="KW-1133">Transmembrane helix</keyword>